<sequence length="91" mass="10383">MRRSTIFSNQHSLALISYQGGTCMGCGTSGHIAWFSCTRFTCNFNLCNPCVKLPPTAREAYKHDTHPHPVTLVEKRKSFIPFDKREHILPF</sequence>
<comment type="caution">
    <text evidence="1">The sequence shown here is derived from an EMBL/GenBank/DDBJ whole genome shotgun (WGS) entry which is preliminary data.</text>
</comment>
<protein>
    <submittedName>
        <fullName evidence="1">Uncharacterized protein</fullName>
    </submittedName>
</protein>
<name>A0AAD4V502_PRUDU</name>
<evidence type="ECO:0000313" key="2">
    <source>
        <dbReference type="Proteomes" id="UP001054821"/>
    </source>
</evidence>
<reference evidence="1 2" key="1">
    <citation type="journal article" date="2022" name="G3 (Bethesda)">
        <title>Whole-genome sequence and methylome profiling of the almond [Prunus dulcis (Mill.) D.A. Webb] cultivar 'Nonpareil'.</title>
        <authorList>
            <person name="D'Amico-Willman K.M."/>
            <person name="Ouma W.Z."/>
            <person name="Meulia T."/>
            <person name="Sideli G.M."/>
            <person name="Gradziel T.M."/>
            <person name="Fresnedo-Ramirez J."/>
        </authorList>
    </citation>
    <scope>NUCLEOTIDE SEQUENCE [LARGE SCALE GENOMIC DNA]</scope>
    <source>
        <strain evidence="1">Clone GOH B32 T37-40</strain>
    </source>
</reference>
<evidence type="ECO:0000313" key="1">
    <source>
        <dbReference type="EMBL" id="KAI5318584.1"/>
    </source>
</evidence>
<accession>A0AAD4V502</accession>
<keyword evidence="2" id="KW-1185">Reference proteome</keyword>
<proteinExistence type="predicted"/>
<gene>
    <name evidence="1" type="ORF">L3X38_038292</name>
</gene>
<dbReference type="EMBL" id="JAJFAZ020000007">
    <property type="protein sequence ID" value="KAI5318584.1"/>
    <property type="molecule type" value="Genomic_DNA"/>
</dbReference>
<dbReference type="AlphaFoldDB" id="A0AAD4V502"/>
<organism evidence="1 2">
    <name type="scientific">Prunus dulcis</name>
    <name type="common">Almond</name>
    <name type="synonym">Amygdalus dulcis</name>
    <dbReference type="NCBI Taxonomy" id="3755"/>
    <lineage>
        <taxon>Eukaryota</taxon>
        <taxon>Viridiplantae</taxon>
        <taxon>Streptophyta</taxon>
        <taxon>Embryophyta</taxon>
        <taxon>Tracheophyta</taxon>
        <taxon>Spermatophyta</taxon>
        <taxon>Magnoliopsida</taxon>
        <taxon>eudicotyledons</taxon>
        <taxon>Gunneridae</taxon>
        <taxon>Pentapetalae</taxon>
        <taxon>rosids</taxon>
        <taxon>fabids</taxon>
        <taxon>Rosales</taxon>
        <taxon>Rosaceae</taxon>
        <taxon>Amygdaloideae</taxon>
        <taxon>Amygdaleae</taxon>
        <taxon>Prunus</taxon>
    </lineage>
</organism>
<dbReference type="Proteomes" id="UP001054821">
    <property type="component" value="Chromosome 7"/>
</dbReference>